<reference evidence="3" key="2">
    <citation type="journal article" date="2017" name="Nat. Plants">
        <title>The Aegilops tauschii genome reveals multiple impacts of transposons.</title>
        <authorList>
            <person name="Zhao G."/>
            <person name="Zou C."/>
            <person name="Li K."/>
            <person name="Wang K."/>
            <person name="Li T."/>
            <person name="Gao L."/>
            <person name="Zhang X."/>
            <person name="Wang H."/>
            <person name="Yang Z."/>
            <person name="Liu X."/>
            <person name="Jiang W."/>
            <person name="Mao L."/>
            <person name="Kong X."/>
            <person name="Jiao Y."/>
            <person name="Jia J."/>
        </authorList>
    </citation>
    <scope>NUCLEOTIDE SEQUENCE [LARGE SCALE GENOMIC DNA]</scope>
    <source>
        <strain evidence="3">cv. AL8/78</strain>
    </source>
</reference>
<dbReference type="Proteomes" id="UP000015105">
    <property type="component" value="Chromosome 3D"/>
</dbReference>
<dbReference type="EnsemblPlants" id="AET3Gv20004400.1">
    <property type="protein sequence ID" value="AET3Gv20004400.1"/>
    <property type="gene ID" value="AET3Gv20004400"/>
</dbReference>
<evidence type="ECO:0000313" key="3">
    <source>
        <dbReference type="Proteomes" id="UP000015105"/>
    </source>
</evidence>
<dbReference type="AlphaFoldDB" id="A0A453DMV0"/>
<reference evidence="2" key="5">
    <citation type="journal article" date="2021" name="G3 (Bethesda)">
        <title>Aegilops tauschii genome assembly Aet v5.0 features greater sequence contiguity and improved annotation.</title>
        <authorList>
            <person name="Wang L."/>
            <person name="Zhu T."/>
            <person name="Rodriguez J.C."/>
            <person name="Deal K.R."/>
            <person name="Dubcovsky J."/>
            <person name="McGuire P.E."/>
            <person name="Lux T."/>
            <person name="Spannagl M."/>
            <person name="Mayer K.F.X."/>
            <person name="Baldrich P."/>
            <person name="Meyers B.C."/>
            <person name="Huo N."/>
            <person name="Gu Y.Q."/>
            <person name="Zhou H."/>
            <person name="Devos K.M."/>
            <person name="Bennetzen J.L."/>
            <person name="Unver T."/>
            <person name="Budak H."/>
            <person name="Gulick P.J."/>
            <person name="Galiba G."/>
            <person name="Kalapos B."/>
            <person name="Nelson D.R."/>
            <person name="Li P."/>
            <person name="You F.M."/>
            <person name="Luo M.C."/>
            <person name="Dvorak J."/>
        </authorList>
    </citation>
    <scope>NUCLEOTIDE SEQUENCE [LARGE SCALE GENOMIC DNA]</scope>
    <source>
        <strain evidence="2">cv. AL8/78</strain>
    </source>
</reference>
<name>A0A453DMV0_AEGTS</name>
<feature type="compositionally biased region" description="Basic residues" evidence="1">
    <location>
        <begin position="46"/>
        <end position="79"/>
    </location>
</feature>
<reference evidence="3" key="1">
    <citation type="journal article" date="2014" name="Science">
        <title>Ancient hybridizations among the ancestral genomes of bread wheat.</title>
        <authorList>
            <consortium name="International Wheat Genome Sequencing Consortium,"/>
            <person name="Marcussen T."/>
            <person name="Sandve S.R."/>
            <person name="Heier L."/>
            <person name="Spannagl M."/>
            <person name="Pfeifer M."/>
            <person name="Jakobsen K.S."/>
            <person name="Wulff B.B."/>
            <person name="Steuernagel B."/>
            <person name="Mayer K.F."/>
            <person name="Olsen O.A."/>
        </authorList>
    </citation>
    <scope>NUCLEOTIDE SEQUENCE [LARGE SCALE GENOMIC DNA]</scope>
    <source>
        <strain evidence="3">cv. AL8/78</strain>
    </source>
</reference>
<evidence type="ECO:0000313" key="2">
    <source>
        <dbReference type="EnsemblPlants" id="AET3Gv20004400.1"/>
    </source>
</evidence>
<organism evidence="2 3">
    <name type="scientific">Aegilops tauschii subsp. strangulata</name>
    <name type="common">Goatgrass</name>
    <dbReference type="NCBI Taxonomy" id="200361"/>
    <lineage>
        <taxon>Eukaryota</taxon>
        <taxon>Viridiplantae</taxon>
        <taxon>Streptophyta</taxon>
        <taxon>Embryophyta</taxon>
        <taxon>Tracheophyta</taxon>
        <taxon>Spermatophyta</taxon>
        <taxon>Magnoliopsida</taxon>
        <taxon>Liliopsida</taxon>
        <taxon>Poales</taxon>
        <taxon>Poaceae</taxon>
        <taxon>BOP clade</taxon>
        <taxon>Pooideae</taxon>
        <taxon>Triticodae</taxon>
        <taxon>Triticeae</taxon>
        <taxon>Triticinae</taxon>
        <taxon>Aegilops</taxon>
    </lineage>
</organism>
<sequence length="79" mass="9408">PFPVTDFLPSFHALRFPLQSVSQSVSSPEPYAPSLHGPPRREARRGLRRRPCPLPLRWKRRQPPRRHPRRRARRGHHPR</sequence>
<keyword evidence="3" id="KW-1185">Reference proteome</keyword>
<protein>
    <submittedName>
        <fullName evidence="2">Uncharacterized protein</fullName>
    </submittedName>
</protein>
<accession>A0A453DMV0</accession>
<feature type="region of interest" description="Disordered" evidence="1">
    <location>
        <begin position="19"/>
        <end position="79"/>
    </location>
</feature>
<dbReference type="Gramene" id="AET3Gv20004400.1">
    <property type="protein sequence ID" value="AET3Gv20004400.1"/>
    <property type="gene ID" value="AET3Gv20004400"/>
</dbReference>
<proteinExistence type="predicted"/>
<reference evidence="2" key="4">
    <citation type="submission" date="2019-03" db="UniProtKB">
        <authorList>
            <consortium name="EnsemblPlants"/>
        </authorList>
    </citation>
    <scope>IDENTIFICATION</scope>
</reference>
<reference evidence="2" key="3">
    <citation type="journal article" date="2017" name="Nature">
        <title>Genome sequence of the progenitor of the wheat D genome Aegilops tauschii.</title>
        <authorList>
            <person name="Luo M.C."/>
            <person name="Gu Y.Q."/>
            <person name="Puiu D."/>
            <person name="Wang H."/>
            <person name="Twardziok S.O."/>
            <person name="Deal K.R."/>
            <person name="Huo N."/>
            <person name="Zhu T."/>
            <person name="Wang L."/>
            <person name="Wang Y."/>
            <person name="McGuire P.E."/>
            <person name="Liu S."/>
            <person name="Long H."/>
            <person name="Ramasamy R.K."/>
            <person name="Rodriguez J.C."/>
            <person name="Van S.L."/>
            <person name="Yuan L."/>
            <person name="Wang Z."/>
            <person name="Xia Z."/>
            <person name="Xiao L."/>
            <person name="Anderson O.D."/>
            <person name="Ouyang S."/>
            <person name="Liang Y."/>
            <person name="Zimin A.V."/>
            <person name="Pertea G."/>
            <person name="Qi P."/>
            <person name="Bennetzen J.L."/>
            <person name="Dai X."/>
            <person name="Dawson M.W."/>
            <person name="Muller H.G."/>
            <person name="Kugler K."/>
            <person name="Rivarola-Duarte L."/>
            <person name="Spannagl M."/>
            <person name="Mayer K.F.X."/>
            <person name="Lu F.H."/>
            <person name="Bevan M.W."/>
            <person name="Leroy P."/>
            <person name="Li P."/>
            <person name="You F.M."/>
            <person name="Sun Q."/>
            <person name="Liu Z."/>
            <person name="Lyons E."/>
            <person name="Wicker T."/>
            <person name="Salzberg S.L."/>
            <person name="Devos K.M."/>
            <person name="Dvorak J."/>
        </authorList>
    </citation>
    <scope>NUCLEOTIDE SEQUENCE [LARGE SCALE GENOMIC DNA]</scope>
    <source>
        <strain evidence="2">cv. AL8/78</strain>
    </source>
</reference>
<evidence type="ECO:0000256" key="1">
    <source>
        <dbReference type="SAM" id="MobiDB-lite"/>
    </source>
</evidence>